<reference evidence="8 9" key="2">
    <citation type="journal article" date="2012" name="Environ. Microbiol.">
        <title>Characterization of the first alginolytic operons in a marine bacterium: from their emergence in marine Flavobacteriia to their independent transfers to marine Proteobacteria and human gut Bacteroides.</title>
        <authorList>
            <person name="Thomas F."/>
            <person name="Barbeyron T."/>
            <person name="Tonon T."/>
            <person name="Genicot S."/>
            <person name="Czjzek M."/>
            <person name="Michel G."/>
        </authorList>
    </citation>
    <scope>NUCLEOTIDE SEQUENCE [LARGE SCALE GENOMIC DNA]</scope>
    <source>
        <strain evidence="9">DSM 12802 / CCUG 47099 / CIP 106680 / NCIMB 13871 / Dsij</strain>
    </source>
</reference>
<evidence type="ECO:0000313" key="8">
    <source>
        <dbReference type="EMBL" id="CAZ97365.1"/>
    </source>
</evidence>
<keyword evidence="5 7" id="KW-0456">Lyase</keyword>
<comment type="cofactor">
    <cofactor evidence="1 6 7">
        <name>pyridoxal 5'-phosphate</name>
        <dbReference type="ChEBI" id="CHEBI:597326"/>
    </cofactor>
</comment>
<dbReference type="AlphaFoldDB" id="G0L047"/>
<dbReference type="Gene3D" id="1.20.1340.10">
    <property type="entry name" value="dopa decarboxylase, N-terminal domain"/>
    <property type="match status" value="1"/>
</dbReference>
<evidence type="ECO:0000256" key="5">
    <source>
        <dbReference type="ARBA" id="ARBA00023239"/>
    </source>
</evidence>
<feature type="modified residue" description="N6-(pyridoxal phosphate)lysine" evidence="6">
    <location>
        <position position="306"/>
    </location>
</feature>
<dbReference type="Proteomes" id="UP000008898">
    <property type="component" value="Chromosome"/>
</dbReference>
<dbReference type="PANTHER" id="PTHR11999">
    <property type="entry name" value="GROUP II PYRIDOXAL-5-PHOSPHATE DECARBOXYLASE"/>
    <property type="match status" value="1"/>
</dbReference>
<dbReference type="GO" id="GO:0006520">
    <property type="term" value="P:amino acid metabolic process"/>
    <property type="evidence" value="ECO:0007669"/>
    <property type="project" value="InterPro"/>
</dbReference>
<dbReference type="Gene3D" id="3.90.1150.10">
    <property type="entry name" value="Aspartate Aminotransferase, domain 1"/>
    <property type="match status" value="1"/>
</dbReference>
<sequence>MAKTRKSPIDMNREEFQKVGYQLIDDISNFIHSIDQKPVTPNESPSTLQAILGHSSLPENGKPAKELISRTTDLLFNHSLLNGHPKFLGYITSSAAPIGALADLLAASVNPNVGAHILSPIATEIEKQTVKWLCEFIGVSSNYGGLLVSGGNMANFTAFLAARTAKSPKNIKEDGIQNATNQLTVYCSKTTHTWIEKAVILFGLGTKSIRWIATDASNKMDTQLLETTIKEDLKNNYTPLMVVGTAGDVSTGVVDNLNELSAICKKYDLWFHIDGAYGAPAAIVPKYKHLFEGIKEADSIALDPHKWLYSPLEAGCTLVKNPQHLIDTYSSHPEYYNFSNTDGEMAQNFYEYGLQNSRGFRALKVWLSLQQVGRSGYEALITEDIELSKMLFDLAQKHNELEAVSQNLSITTLRYVPIDHDTDNDYLNTLNESILNELQTGGEVFLSNAIVKEQYCLRACIVNFRTSEKDIEEIIGIITSVGTKLHKKLSAVTKDTETE</sequence>
<dbReference type="HOGENOM" id="CLU_011856_3_1_10"/>
<evidence type="ECO:0000256" key="2">
    <source>
        <dbReference type="ARBA" id="ARBA00009533"/>
    </source>
</evidence>
<comment type="similarity">
    <text evidence="2 7">Belongs to the group II decarboxylase family.</text>
</comment>
<evidence type="ECO:0000256" key="6">
    <source>
        <dbReference type="PIRSR" id="PIRSR602129-50"/>
    </source>
</evidence>
<dbReference type="SUPFAM" id="SSF53383">
    <property type="entry name" value="PLP-dependent transferases"/>
    <property type="match status" value="1"/>
</dbReference>
<dbReference type="RefSeq" id="WP_013994559.1">
    <property type="nucleotide sequence ID" value="NC_015844.1"/>
</dbReference>
<name>G0L047_ZOBGA</name>
<evidence type="ECO:0000256" key="4">
    <source>
        <dbReference type="ARBA" id="ARBA00022898"/>
    </source>
</evidence>
<reference evidence="9" key="1">
    <citation type="submission" date="2009-07" db="EMBL/GenBank/DDBJ databases">
        <title>Complete genome sequence of Zobellia galactanivorans Dsij.</title>
        <authorList>
            <consortium name="Genoscope - CEA"/>
        </authorList>
    </citation>
    <scope>NUCLEOTIDE SEQUENCE [LARGE SCALE GENOMIC DNA]</scope>
    <source>
        <strain evidence="9">DSM 12802 / CCUG 47099 / CIP 106680 / NCIMB 13871 / Dsij</strain>
    </source>
</reference>
<evidence type="ECO:0000256" key="7">
    <source>
        <dbReference type="RuleBase" id="RU000382"/>
    </source>
</evidence>
<dbReference type="InterPro" id="IPR002129">
    <property type="entry name" value="PyrdxlP-dep_de-COase"/>
</dbReference>
<dbReference type="STRING" id="63186.ZOBELLIA_3227"/>
<keyword evidence="9" id="KW-1185">Reference proteome</keyword>
<evidence type="ECO:0000256" key="1">
    <source>
        <dbReference type="ARBA" id="ARBA00001933"/>
    </source>
</evidence>
<keyword evidence="4 6" id="KW-0663">Pyridoxal phosphate</keyword>
<dbReference type="GO" id="GO:0019752">
    <property type="term" value="P:carboxylic acid metabolic process"/>
    <property type="evidence" value="ECO:0007669"/>
    <property type="project" value="InterPro"/>
</dbReference>
<dbReference type="GO" id="GO:0004837">
    <property type="term" value="F:tyrosine decarboxylase activity"/>
    <property type="evidence" value="ECO:0007669"/>
    <property type="project" value="UniProtKB-EC"/>
</dbReference>
<organism evidence="8 9">
    <name type="scientific">Zobellia galactanivorans (strain DSM 12802 / CCUG 47099 / CIP 106680 / NCIMB 13871 / Dsij)</name>
    <dbReference type="NCBI Taxonomy" id="63186"/>
    <lineage>
        <taxon>Bacteria</taxon>
        <taxon>Pseudomonadati</taxon>
        <taxon>Bacteroidota</taxon>
        <taxon>Flavobacteriia</taxon>
        <taxon>Flavobacteriales</taxon>
        <taxon>Flavobacteriaceae</taxon>
        <taxon>Zobellia</taxon>
    </lineage>
</organism>
<dbReference type="PANTHER" id="PTHR11999:SF70">
    <property type="entry name" value="MIP05841P"/>
    <property type="match status" value="1"/>
</dbReference>
<dbReference type="EMBL" id="FP476056">
    <property type="protein sequence ID" value="CAZ97365.1"/>
    <property type="molecule type" value="Genomic_DNA"/>
</dbReference>
<keyword evidence="3" id="KW-0210">Decarboxylase</keyword>
<dbReference type="OrthoDB" id="9803665at2"/>
<dbReference type="InterPro" id="IPR010977">
    <property type="entry name" value="Aromatic_deC"/>
</dbReference>
<accession>G0L047</accession>
<dbReference type="KEGG" id="zga:ZOBELLIA_3227"/>
<dbReference type="PATRIC" id="fig|63186.3.peg.3153"/>
<evidence type="ECO:0000256" key="3">
    <source>
        <dbReference type="ARBA" id="ARBA00022793"/>
    </source>
</evidence>
<dbReference type="GO" id="GO:0030170">
    <property type="term" value="F:pyridoxal phosphate binding"/>
    <property type="evidence" value="ECO:0007669"/>
    <property type="project" value="InterPro"/>
</dbReference>
<dbReference type="EC" id="4.1.1.25" evidence="8"/>
<gene>
    <name evidence="8" type="primary">tyrDC</name>
    <name evidence="8" type="ordered locus">zobellia_3227</name>
</gene>
<evidence type="ECO:0000313" key="9">
    <source>
        <dbReference type="Proteomes" id="UP000008898"/>
    </source>
</evidence>
<dbReference type="Gene3D" id="3.40.640.10">
    <property type="entry name" value="Type I PLP-dependent aspartate aminotransferase-like (Major domain)"/>
    <property type="match status" value="1"/>
</dbReference>
<dbReference type="Pfam" id="PF00282">
    <property type="entry name" value="Pyridoxal_deC"/>
    <property type="match status" value="1"/>
</dbReference>
<proteinExistence type="inferred from homology"/>
<protein>
    <submittedName>
        <fullName evidence="8">Tyrosine decarboxylase</fullName>
        <ecNumber evidence="8">4.1.1.25</ecNumber>
    </submittedName>
</protein>
<dbReference type="InterPro" id="IPR015424">
    <property type="entry name" value="PyrdxlP-dep_Trfase"/>
</dbReference>
<dbReference type="PRINTS" id="PR00800">
    <property type="entry name" value="YHDCRBOXLASE"/>
</dbReference>
<dbReference type="InterPro" id="IPR015421">
    <property type="entry name" value="PyrdxlP-dep_Trfase_major"/>
</dbReference>
<dbReference type="InterPro" id="IPR015422">
    <property type="entry name" value="PyrdxlP-dep_Trfase_small"/>
</dbReference>